<feature type="domain" description="DinB-like" evidence="1">
    <location>
        <begin position="8"/>
        <end position="142"/>
    </location>
</feature>
<proteinExistence type="predicted"/>
<dbReference type="Pfam" id="PF12867">
    <property type="entry name" value="DinB_2"/>
    <property type="match status" value="1"/>
</dbReference>
<reference evidence="2 3" key="1">
    <citation type="journal article" date="2024" name="Int. J. Syst. Evol. Microbiol.">
        <title>Virgibacillus tibetensis sp. nov., isolated from salt lake on the Tibetan Plateau of China.</title>
        <authorList>
            <person name="Phurbu D."/>
            <person name="Liu Z.-X."/>
            <person name="Wang R."/>
            <person name="Zheng Y.-Y."/>
            <person name="Liu H.-C."/>
            <person name="Zhou Y.-G."/>
            <person name="Yu Y.-J."/>
            <person name="Li A.-H."/>
        </authorList>
    </citation>
    <scope>NUCLEOTIDE SEQUENCE [LARGE SCALE GENOMIC DNA]</scope>
    <source>
        <strain evidence="2 3">C22-A2</strain>
    </source>
</reference>
<dbReference type="EMBL" id="JARZFX010000002">
    <property type="protein sequence ID" value="MEC5423217.1"/>
    <property type="molecule type" value="Genomic_DNA"/>
</dbReference>
<evidence type="ECO:0000259" key="1">
    <source>
        <dbReference type="Pfam" id="PF12867"/>
    </source>
</evidence>
<accession>A0ABU6KD03</accession>
<dbReference type="InterPro" id="IPR034660">
    <property type="entry name" value="DinB/YfiT-like"/>
</dbReference>
<dbReference type="RefSeq" id="WP_327606775.1">
    <property type="nucleotide sequence ID" value="NZ_JARZFX010000002.1"/>
</dbReference>
<sequence length="153" mass="17281">MSNVLLKQFAFTRNALLSELEKIDAELVDVQPDVFNNTIHWQVGHILTAAEQFLFGFPSKTQHLPENYPALFGYGTKPSDWPSEVPSVAELTEQLRDQLKRVMQIPEEQFEVKLDKAFLGQETFGGLATLAVFHEANHSGQIHSMSLVVKRTN</sequence>
<dbReference type="InterPro" id="IPR024775">
    <property type="entry name" value="DinB-like"/>
</dbReference>
<gene>
    <name evidence="2" type="ORF">QGM71_06840</name>
</gene>
<comment type="caution">
    <text evidence="2">The sequence shown here is derived from an EMBL/GenBank/DDBJ whole genome shotgun (WGS) entry which is preliminary data.</text>
</comment>
<protein>
    <submittedName>
        <fullName evidence="2">DinB family protein</fullName>
    </submittedName>
</protein>
<dbReference type="SUPFAM" id="SSF109854">
    <property type="entry name" value="DinB/YfiT-like putative metalloenzymes"/>
    <property type="match status" value="1"/>
</dbReference>
<keyword evidence="3" id="KW-1185">Reference proteome</keyword>
<evidence type="ECO:0000313" key="3">
    <source>
        <dbReference type="Proteomes" id="UP001335737"/>
    </source>
</evidence>
<organism evidence="2 3">
    <name type="scientific">Virgibacillus tibetensis</name>
    <dbReference type="NCBI Taxonomy" id="3042313"/>
    <lineage>
        <taxon>Bacteria</taxon>
        <taxon>Bacillati</taxon>
        <taxon>Bacillota</taxon>
        <taxon>Bacilli</taxon>
        <taxon>Bacillales</taxon>
        <taxon>Bacillaceae</taxon>
        <taxon>Virgibacillus</taxon>
    </lineage>
</organism>
<name>A0ABU6KD03_9BACI</name>
<evidence type="ECO:0000313" key="2">
    <source>
        <dbReference type="EMBL" id="MEC5423217.1"/>
    </source>
</evidence>
<dbReference type="Proteomes" id="UP001335737">
    <property type="component" value="Unassembled WGS sequence"/>
</dbReference>
<dbReference type="Gene3D" id="1.20.120.450">
    <property type="entry name" value="dinb family like domain"/>
    <property type="match status" value="1"/>
</dbReference>